<dbReference type="KEGG" id="ppud:DW66_5484"/>
<dbReference type="GO" id="GO:0016740">
    <property type="term" value="F:transferase activity"/>
    <property type="evidence" value="ECO:0007669"/>
    <property type="project" value="UniProtKB-KW"/>
</dbReference>
<evidence type="ECO:0000313" key="1">
    <source>
        <dbReference type="EMBL" id="RNF92881.1"/>
    </source>
</evidence>
<gene>
    <name evidence="1" type="ORF">EFK07_05575</name>
</gene>
<dbReference type="Gene3D" id="3.10.490.10">
    <property type="entry name" value="Gamma-glutamyl cyclotransferase-like"/>
    <property type="match status" value="1"/>
</dbReference>
<dbReference type="Proteomes" id="UP000278162">
    <property type="component" value="Unassembled WGS sequence"/>
</dbReference>
<sequence>MQPSSAYPVLLFSYGTLQDKAVQLANFGRELSGQADRMLGYRQDWVEITDPAVLAASGKSHHPIVAPSSQADDSVAGMVFQISEEELAAADRYEVADYKRVAVTLASGLTAWVYVRA</sequence>
<keyword evidence="1" id="KW-0808">Transferase</keyword>
<dbReference type="InterPro" id="IPR036568">
    <property type="entry name" value="GGCT-like_sf"/>
</dbReference>
<organism evidence="1 2">
    <name type="scientific">Pseudomonas putida</name>
    <name type="common">Arthrobacter siderocapsulatus</name>
    <dbReference type="NCBI Taxonomy" id="303"/>
    <lineage>
        <taxon>Bacteria</taxon>
        <taxon>Pseudomonadati</taxon>
        <taxon>Pseudomonadota</taxon>
        <taxon>Gammaproteobacteria</taxon>
        <taxon>Pseudomonadales</taxon>
        <taxon>Pseudomonadaceae</taxon>
        <taxon>Pseudomonas</taxon>
    </lineage>
</organism>
<dbReference type="Pfam" id="PF06094">
    <property type="entry name" value="GGACT"/>
    <property type="match status" value="1"/>
</dbReference>
<evidence type="ECO:0000313" key="2">
    <source>
        <dbReference type="Proteomes" id="UP000278162"/>
    </source>
</evidence>
<dbReference type="SUPFAM" id="SSF110857">
    <property type="entry name" value="Gamma-glutamyl cyclotransferase-like"/>
    <property type="match status" value="1"/>
</dbReference>
<accession>A0A059V4F5</accession>
<dbReference type="OrthoDB" id="9798388at2"/>
<dbReference type="InterPro" id="IPR009288">
    <property type="entry name" value="AIG2-like_dom"/>
</dbReference>
<name>A0A059V4F5_PSEPU</name>
<dbReference type="EMBL" id="RJAI01000008">
    <property type="protein sequence ID" value="RNF92881.1"/>
    <property type="molecule type" value="Genomic_DNA"/>
</dbReference>
<dbReference type="InterPro" id="IPR013024">
    <property type="entry name" value="GGCT-like"/>
</dbReference>
<reference evidence="1 2" key="1">
    <citation type="submission" date="2018-10" db="EMBL/GenBank/DDBJ databases">
        <title>An outbreak of IMP-63 producing strain in France.</title>
        <authorList>
            <person name="Bour M."/>
            <person name="Liapis E."/>
            <person name="Plesiat P."/>
        </authorList>
    </citation>
    <scope>NUCLEOTIDE SEQUENCE [LARGE SCALE GENOMIC DNA]</scope>
    <source>
        <strain evidence="1 2">12917</strain>
    </source>
</reference>
<dbReference type="KEGG" id="ppud:DW66_5604"/>
<dbReference type="AlphaFoldDB" id="A0A059V4F5"/>
<dbReference type="GeneID" id="97170607"/>
<comment type="caution">
    <text evidence="1">The sequence shown here is derived from an EMBL/GenBank/DDBJ whole genome shotgun (WGS) entry which is preliminary data.</text>
</comment>
<dbReference type="RefSeq" id="WP_023662910.1">
    <property type="nucleotide sequence ID" value="NZ_CP007620.1"/>
</dbReference>
<proteinExistence type="predicted"/>
<dbReference type="CDD" id="cd06661">
    <property type="entry name" value="GGCT_like"/>
    <property type="match status" value="1"/>
</dbReference>
<protein>
    <submittedName>
        <fullName evidence="1">Gamma-glutamylcyclotransferase</fullName>
    </submittedName>
</protein>